<dbReference type="OrthoDB" id="2548233at2759"/>
<dbReference type="Gene3D" id="3.30.559.10">
    <property type="entry name" value="Chloramphenicol acetyltransferase-like domain"/>
    <property type="match status" value="1"/>
</dbReference>
<dbReference type="EMBL" id="KV407456">
    <property type="protein sequence ID" value="KZF24340.1"/>
    <property type="molecule type" value="Genomic_DNA"/>
</dbReference>
<organism evidence="2 3">
    <name type="scientific">Xylona heveae (strain CBS 132557 / TC161)</name>
    <dbReference type="NCBI Taxonomy" id="1328760"/>
    <lineage>
        <taxon>Eukaryota</taxon>
        <taxon>Fungi</taxon>
        <taxon>Dikarya</taxon>
        <taxon>Ascomycota</taxon>
        <taxon>Pezizomycotina</taxon>
        <taxon>Xylonomycetes</taxon>
        <taxon>Xylonales</taxon>
        <taxon>Xylonaceae</taxon>
        <taxon>Xylona</taxon>
    </lineage>
</organism>
<evidence type="ECO:0000313" key="3">
    <source>
        <dbReference type="Proteomes" id="UP000076632"/>
    </source>
</evidence>
<name>A0A165I3U2_XYLHT</name>
<evidence type="ECO:0000256" key="1">
    <source>
        <dbReference type="SAM" id="SignalP"/>
    </source>
</evidence>
<gene>
    <name evidence="2" type="ORF">L228DRAFT_266685</name>
</gene>
<dbReference type="Gene3D" id="3.30.559.30">
    <property type="entry name" value="Nonribosomal peptide synthetase, condensation domain"/>
    <property type="match status" value="1"/>
</dbReference>
<dbReference type="SUPFAM" id="SSF52777">
    <property type="entry name" value="CoA-dependent acyltransferases"/>
    <property type="match status" value="1"/>
</dbReference>
<dbReference type="OMA" id="THMTRIL"/>
<accession>A0A165I3U2</accession>
<sequence>MRPLRCLGFALCTLLPLDGVQALALSPRDSVGQQYAWNLTALNTYERREDPIEAGLQRMSVKGAPFGVEEFALTSAIKISLSGGQKLDDAAKGAWKQLALTMPQLMASMEGVNKVLRLDDYYNSDDWVSRTVFVDSTAPNATQLLSSLKPVNHPVLYIVTESNELVIRATHSAIDDHGIHLLWDKFLRAMAQPATIPLVSQNQLGQKLQPPAYPVAADLAQTTAGDELKAQQILADWAAQMPTIGVPVSKAGVVPVGSTRQRSKYSASETSQIIAKAKANGYSLTEVVHAALISAAAQMSNSGAKYVSVVAVDTREFIEQQFQSTPLPFYESVWPLVINPTNFFDIATQLKNFYNGLYTNPETKQLVPPIFENFANLFLAAPVTSTDPILSSIGSLDGILQNNYGADIKLQDVWLAADSTTPQPIFHLTTFNEEIRLDVTYNQAYHADSTLGQYLQLVRQILLQQLQI</sequence>
<dbReference type="GeneID" id="28900029"/>
<dbReference type="Proteomes" id="UP000076632">
    <property type="component" value="Unassembled WGS sequence"/>
</dbReference>
<protein>
    <recommendedName>
        <fullName evidence="4">Condensation domain-containing protein</fullName>
    </recommendedName>
</protein>
<dbReference type="PANTHER" id="PTHR42034">
    <property type="entry name" value="CHROMOSOME 7, WHOLE GENOME SHOTGUN SEQUENCE-RELATED"/>
    <property type="match status" value="1"/>
</dbReference>
<feature type="chain" id="PRO_5007859040" description="Condensation domain-containing protein" evidence="1">
    <location>
        <begin position="23"/>
        <end position="468"/>
    </location>
</feature>
<feature type="signal peptide" evidence="1">
    <location>
        <begin position="1"/>
        <end position="22"/>
    </location>
</feature>
<keyword evidence="1" id="KW-0732">Signal</keyword>
<dbReference type="InParanoid" id="A0A165I3U2"/>
<dbReference type="RefSeq" id="XP_018189895.1">
    <property type="nucleotide sequence ID" value="XM_018334892.1"/>
</dbReference>
<evidence type="ECO:0000313" key="2">
    <source>
        <dbReference type="EMBL" id="KZF24340.1"/>
    </source>
</evidence>
<dbReference type="PANTHER" id="PTHR42034:SF1">
    <property type="entry name" value="CONDENSATION DOMAIN-CONTAINING PROTEIN"/>
    <property type="match status" value="1"/>
</dbReference>
<dbReference type="InterPro" id="IPR023213">
    <property type="entry name" value="CAT-like_dom_sf"/>
</dbReference>
<reference evidence="2 3" key="1">
    <citation type="journal article" date="2016" name="Fungal Biol.">
        <title>The genome of Xylona heveae provides a window into fungal endophytism.</title>
        <authorList>
            <person name="Gazis R."/>
            <person name="Kuo A."/>
            <person name="Riley R."/>
            <person name="LaButti K."/>
            <person name="Lipzen A."/>
            <person name="Lin J."/>
            <person name="Amirebrahimi M."/>
            <person name="Hesse C.N."/>
            <person name="Spatafora J.W."/>
            <person name="Henrissat B."/>
            <person name="Hainaut M."/>
            <person name="Grigoriev I.V."/>
            <person name="Hibbett D.S."/>
        </authorList>
    </citation>
    <scope>NUCLEOTIDE SEQUENCE [LARGE SCALE GENOMIC DNA]</scope>
    <source>
        <strain evidence="2 3">TC161</strain>
    </source>
</reference>
<evidence type="ECO:0008006" key="4">
    <source>
        <dbReference type="Google" id="ProtNLM"/>
    </source>
</evidence>
<dbReference type="AlphaFoldDB" id="A0A165I3U2"/>
<proteinExistence type="predicted"/>
<keyword evidence="3" id="KW-1185">Reference proteome</keyword>